<dbReference type="EMBL" id="KM111294">
    <property type="protein sequence ID" value="AJL34050.1"/>
    <property type="molecule type" value="Genomic_DNA"/>
</dbReference>
<dbReference type="Gene3D" id="3.40.50.300">
    <property type="entry name" value="P-loop containing nucleotide triphosphate hydrolases"/>
    <property type="match status" value="1"/>
</dbReference>
<dbReference type="RefSeq" id="YP_009702770.1">
    <property type="nucleotide sequence ID" value="NC_044945.1"/>
</dbReference>
<dbReference type="GO" id="GO:0006235">
    <property type="term" value="P:dTTP biosynthetic process"/>
    <property type="evidence" value="ECO:0007669"/>
    <property type="project" value="UniProtKB-UniPathway"/>
</dbReference>
<proteinExistence type="inferred from homology"/>
<keyword evidence="8" id="KW-0547">Nucleotide-binding</keyword>
<organismHost>
    <name type="scientific">Potamochoerus larvatus</name>
    <name type="common">Bushpig</name>
    <dbReference type="NCBI Taxonomy" id="273792"/>
</organismHost>
<organismHost>
    <name type="scientific">Ornithodoros</name>
    <name type="common">relapsing fever ticks</name>
    <dbReference type="NCBI Taxonomy" id="6937"/>
</organismHost>
<dbReference type="GO" id="GO:0004798">
    <property type="term" value="F:dTMP kinase activity"/>
    <property type="evidence" value="ECO:0007669"/>
    <property type="project" value="UniProtKB-EC"/>
</dbReference>
<dbReference type="UniPathway" id="UPA00575"/>
<evidence type="ECO:0000256" key="6">
    <source>
        <dbReference type="ARBA" id="ARBA00022679"/>
    </source>
</evidence>
<organism evidence="13 14">
    <name type="scientific">African swine fever virus</name>
    <name type="common">ASFV</name>
    <dbReference type="NCBI Taxonomy" id="10497"/>
    <lineage>
        <taxon>Viruses</taxon>
        <taxon>Varidnaviria</taxon>
        <taxon>Bamfordvirae</taxon>
        <taxon>Nucleocytoviricota</taxon>
        <taxon>Pokkesviricetes</taxon>
        <taxon>Asfuvirales</taxon>
        <taxon>Asfarviridae</taxon>
        <taxon>Asfivirus</taxon>
        <taxon>Asfivirus haemorrhagiae</taxon>
    </lineage>
</organism>
<reference evidence="13 14" key="1">
    <citation type="journal article" date="2015" name="Virus Genes">
        <title>Comparative analysis of the complete genome sequences of Kenyan African swine fever virus isolates within p72 genotypes IX and X.</title>
        <authorList>
            <person name="Bishop R.P."/>
            <person name="Fleischauer C."/>
            <person name="de Villiers E.P."/>
            <person name="Okoth E.A."/>
            <person name="Arias M."/>
            <person name="Gallardo C."/>
            <person name="Upton C."/>
        </authorList>
    </citation>
    <scope>NUCLEOTIDE SEQUENCE [LARGE SCALE GENOMIC DNA]</scope>
    <source>
        <strain evidence="13">Ken05/Tk1</strain>
    </source>
</reference>
<organismHost>
    <name type="scientific">Phacochoerus africanus</name>
    <name type="common">Warthog</name>
    <dbReference type="NCBI Taxonomy" id="41426"/>
</organismHost>
<dbReference type="GO" id="GO:0006227">
    <property type="term" value="P:dUDP biosynthetic process"/>
    <property type="evidence" value="ECO:0007669"/>
    <property type="project" value="TreeGrafter"/>
</dbReference>
<evidence type="ECO:0000256" key="7">
    <source>
        <dbReference type="ARBA" id="ARBA00022727"/>
    </source>
</evidence>
<comment type="function">
    <text evidence="1">Catalyzes the conversion of dTMP to dTDP.</text>
</comment>
<keyword evidence="6" id="KW-0808">Transferase</keyword>
<dbReference type="GO" id="GO:0006233">
    <property type="term" value="P:dTDP biosynthetic process"/>
    <property type="evidence" value="ECO:0007669"/>
    <property type="project" value="InterPro"/>
</dbReference>
<dbReference type="Proteomes" id="UP000105860">
    <property type="component" value="Segment"/>
</dbReference>
<evidence type="ECO:0000256" key="9">
    <source>
        <dbReference type="ARBA" id="ARBA00022777"/>
    </source>
</evidence>
<evidence type="ECO:0000256" key="8">
    <source>
        <dbReference type="ARBA" id="ARBA00022741"/>
    </source>
</evidence>
<evidence type="ECO:0000256" key="4">
    <source>
        <dbReference type="ARBA" id="ARBA00012980"/>
    </source>
</evidence>
<evidence type="ECO:0000256" key="2">
    <source>
        <dbReference type="ARBA" id="ARBA00004992"/>
    </source>
</evidence>
<sequence length="235" mass="27508">MRGILIAIEGINGVGKSTQAIRLKNALENKRYDVIYMHFPSPNTDTGKLILDVLNKIVKMPSEQLHELFTKHRCEFTAEIAALLKLNFIVIVDRYIWSGLAYAQADRIMIDTKNTFNPDYTFFLSSNKPLNEKPLHLQRLYETEEKQEIIFTQFINIINEVPKDKFCAIPANLNKEIIDKIIFSKTIKVFEKNLNLDYIKMYDGMYFNIHDLDLIRFDWQKCIEEDDGIDEEYGL</sequence>
<organismHost>
    <name type="scientific">Sus scrofa</name>
    <name type="common">Pig</name>
    <dbReference type="NCBI Taxonomy" id="9823"/>
</organismHost>
<dbReference type="PANTHER" id="PTHR10344:SF1">
    <property type="entry name" value="THYMIDYLATE KINASE"/>
    <property type="match status" value="1"/>
</dbReference>
<dbReference type="SUPFAM" id="SSF52540">
    <property type="entry name" value="P-loop containing nucleoside triphosphate hydrolases"/>
    <property type="match status" value="1"/>
</dbReference>
<feature type="domain" description="Thymidylate kinase-like" evidence="12">
    <location>
        <begin position="8"/>
        <end position="180"/>
    </location>
</feature>
<organismHost>
    <name type="scientific">Ornithodoros moubata</name>
    <name type="common">Soft tick</name>
    <name type="synonym">Argasid tick</name>
    <dbReference type="NCBI Taxonomy" id="6938"/>
</organismHost>
<dbReference type="InterPro" id="IPR018095">
    <property type="entry name" value="Thymidylate_kin_CS"/>
</dbReference>
<evidence type="ECO:0000313" key="14">
    <source>
        <dbReference type="Proteomes" id="UP000105860"/>
    </source>
</evidence>
<keyword evidence="9" id="KW-0418">Kinase</keyword>
<evidence type="ECO:0000256" key="11">
    <source>
        <dbReference type="ARBA" id="ARBA00029962"/>
    </source>
</evidence>
<dbReference type="PROSITE" id="PS01331">
    <property type="entry name" value="THYMIDYLATE_KINASE"/>
    <property type="match status" value="1"/>
</dbReference>
<accession>A0A0C5AZC7</accession>
<dbReference type="InterPro" id="IPR027417">
    <property type="entry name" value="P-loop_NTPase"/>
</dbReference>
<keyword evidence="10" id="KW-0067">ATP-binding</keyword>
<comment type="similarity">
    <text evidence="3">Belongs to the thymidylate kinase family.</text>
</comment>
<evidence type="ECO:0000256" key="3">
    <source>
        <dbReference type="ARBA" id="ARBA00009776"/>
    </source>
</evidence>
<evidence type="ECO:0000256" key="1">
    <source>
        <dbReference type="ARBA" id="ARBA00003371"/>
    </source>
</evidence>
<dbReference type="KEGG" id="vg:41901575"/>
<comment type="pathway">
    <text evidence="2">Pyrimidine metabolism; dTTP biosynthesis.</text>
</comment>
<name>A0A0C5AZC7_ASF</name>
<dbReference type="GeneID" id="41901575"/>
<keyword evidence="7" id="KW-0545">Nucleotide biosynthesis</keyword>
<protein>
    <recommendedName>
        <fullName evidence="5">Thymidylate kinase</fullName>
        <ecNumber evidence="4">2.7.4.9</ecNumber>
    </recommendedName>
    <alternativeName>
        <fullName evidence="11">dTMP kinase</fullName>
    </alternativeName>
</protein>
<evidence type="ECO:0000259" key="12">
    <source>
        <dbReference type="Pfam" id="PF02223"/>
    </source>
</evidence>
<gene>
    <name evidence="13" type="primary">BA71V-A240L</name>
</gene>
<organismHost>
    <name type="scientific">Phacochoerus aethiopicus</name>
    <name type="common">Warthog</name>
    <dbReference type="NCBI Taxonomy" id="85517"/>
</organismHost>
<dbReference type="GO" id="GO:0005524">
    <property type="term" value="F:ATP binding"/>
    <property type="evidence" value="ECO:0007669"/>
    <property type="project" value="UniProtKB-KW"/>
</dbReference>
<dbReference type="InterPro" id="IPR039430">
    <property type="entry name" value="Thymidylate_kin-like_dom"/>
</dbReference>
<evidence type="ECO:0000256" key="5">
    <source>
        <dbReference type="ARBA" id="ARBA00017144"/>
    </source>
</evidence>
<evidence type="ECO:0000256" key="10">
    <source>
        <dbReference type="ARBA" id="ARBA00022840"/>
    </source>
</evidence>
<dbReference type="Pfam" id="PF02223">
    <property type="entry name" value="Thymidylate_kin"/>
    <property type="match status" value="1"/>
</dbReference>
<dbReference type="PANTHER" id="PTHR10344">
    <property type="entry name" value="THYMIDYLATE KINASE"/>
    <property type="match status" value="1"/>
</dbReference>
<dbReference type="EC" id="2.7.4.9" evidence="4"/>
<evidence type="ECO:0000313" key="13">
    <source>
        <dbReference type="EMBL" id="AJL34050.1"/>
    </source>
</evidence>